<dbReference type="Pfam" id="PF22298">
    <property type="entry name" value="Tsr1_G-like"/>
    <property type="match status" value="1"/>
</dbReference>
<accession>A0A8S4NPL8</accession>
<keyword evidence="4" id="KW-1185">Reference proteome</keyword>
<proteinExistence type="predicted"/>
<dbReference type="Pfam" id="PF08142">
    <property type="entry name" value="AARP2CN"/>
    <property type="match status" value="1"/>
</dbReference>
<reference evidence="3" key="1">
    <citation type="submission" date="2022-03" db="EMBL/GenBank/DDBJ databases">
        <authorList>
            <person name="Martin C."/>
        </authorList>
    </citation>
    <scope>NUCLEOTIDE SEQUENCE</scope>
</reference>
<organism evidence="3 4">
    <name type="scientific">Owenia fusiformis</name>
    <name type="common">Polychaete worm</name>
    <dbReference type="NCBI Taxonomy" id="6347"/>
    <lineage>
        <taxon>Eukaryota</taxon>
        <taxon>Metazoa</taxon>
        <taxon>Spiralia</taxon>
        <taxon>Lophotrochozoa</taxon>
        <taxon>Annelida</taxon>
        <taxon>Polychaeta</taxon>
        <taxon>Sedentaria</taxon>
        <taxon>Canalipalpata</taxon>
        <taxon>Sabellida</taxon>
        <taxon>Oweniida</taxon>
        <taxon>Oweniidae</taxon>
        <taxon>Owenia</taxon>
    </lineage>
</organism>
<feature type="non-terminal residue" evidence="3">
    <location>
        <position position="354"/>
    </location>
</feature>
<evidence type="ECO:0000313" key="4">
    <source>
        <dbReference type="Proteomes" id="UP000749559"/>
    </source>
</evidence>
<dbReference type="GO" id="GO:0005634">
    <property type="term" value="C:nucleus"/>
    <property type="evidence" value="ECO:0007669"/>
    <property type="project" value="InterPro"/>
</dbReference>
<feature type="region of interest" description="Disordered" evidence="1">
    <location>
        <begin position="1"/>
        <end position="43"/>
    </location>
</feature>
<comment type="caution">
    <text evidence="3">The sequence shown here is derived from an EMBL/GenBank/DDBJ whole genome shotgun (WGS) entry which is preliminary data.</text>
</comment>
<dbReference type="EMBL" id="CAIIXF020000005">
    <property type="protein sequence ID" value="CAH1782691.1"/>
    <property type="molecule type" value="Genomic_DNA"/>
</dbReference>
<dbReference type="GO" id="GO:0034511">
    <property type="term" value="F:U3 snoRNA binding"/>
    <property type="evidence" value="ECO:0007669"/>
    <property type="project" value="TreeGrafter"/>
</dbReference>
<evidence type="ECO:0000259" key="2">
    <source>
        <dbReference type="PROSITE" id="PS51714"/>
    </source>
</evidence>
<dbReference type="GO" id="GO:0000462">
    <property type="term" value="P:maturation of SSU-rRNA from tricistronic rRNA transcript (SSU-rRNA, 5.8S rRNA, LSU-rRNA)"/>
    <property type="evidence" value="ECO:0007669"/>
    <property type="project" value="TreeGrafter"/>
</dbReference>
<dbReference type="GO" id="GO:0005525">
    <property type="term" value="F:GTP binding"/>
    <property type="evidence" value="ECO:0007669"/>
    <property type="project" value="TreeGrafter"/>
</dbReference>
<dbReference type="PANTHER" id="PTHR12858">
    <property type="entry name" value="RIBOSOME BIOGENESIS PROTEIN"/>
    <property type="match status" value="1"/>
</dbReference>
<dbReference type="Proteomes" id="UP000749559">
    <property type="component" value="Unassembled WGS sequence"/>
</dbReference>
<evidence type="ECO:0000313" key="3">
    <source>
        <dbReference type="EMBL" id="CAH1782691.1"/>
    </source>
</evidence>
<dbReference type="SMART" id="SM00785">
    <property type="entry name" value="AARP2CN"/>
    <property type="match status" value="1"/>
</dbReference>
<feature type="domain" description="Bms1-type G" evidence="2">
    <location>
        <begin position="90"/>
        <end position="249"/>
    </location>
</feature>
<dbReference type="GO" id="GO:0030688">
    <property type="term" value="C:preribosome, small subunit precursor"/>
    <property type="evidence" value="ECO:0007669"/>
    <property type="project" value="TreeGrafter"/>
</dbReference>
<name>A0A8S4NPL8_OWEFU</name>
<protein>
    <recommendedName>
        <fullName evidence="2">Bms1-type G domain-containing protein</fullName>
    </recommendedName>
</protein>
<feature type="region of interest" description="Disordered" evidence="1">
    <location>
        <begin position="312"/>
        <end position="354"/>
    </location>
</feature>
<sequence>RIVNMAADSEHRHRPGAFKQQNKAHKHGKHRSKGALEKETKGRTNVISLTKKTKKLTSKLNRRNQASQLRKLKRDEVLNQKRQRGGTNCPPLSVVVLPLCEGVDSQSVVKLLGRSDDEAVVTSSTTGATHISVPRFKQRFSFLQPNREKLYDVLDALKVADAILLIMSAEYGIDAFGEHSLSCLQAQGMPSAVHVVQGLKTIPDKKLTDCKKMLQKHLDKRFPREKFHGVDTEQDGLLVLRQLGNQKLKHIKYCENRSHLSAEEVTFTPAEGDSHVGTLCVSGYIRGQALSVNGLVHLPGWGDFQMSKIEAPPDPHPLVLRGKTKKMDAMDEDQEEVKLLEKANPNEQVSLQSE</sequence>
<feature type="compositionally biased region" description="Polar residues" evidence="1">
    <location>
        <begin position="345"/>
        <end position="354"/>
    </location>
</feature>
<dbReference type="AlphaFoldDB" id="A0A8S4NPL8"/>
<dbReference type="InterPro" id="IPR030387">
    <property type="entry name" value="G_Bms1/Tsr1_dom"/>
</dbReference>
<evidence type="ECO:0000256" key="1">
    <source>
        <dbReference type="SAM" id="MobiDB-lite"/>
    </source>
</evidence>
<dbReference type="PANTHER" id="PTHR12858:SF1">
    <property type="entry name" value="PRE-RRNA-PROCESSING PROTEIN TSR1 HOMOLOG"/>
    <property type="match status" value="1"/>
</dbReference>
<gene>
    <name evidence="3" type="ORF">OFUS_LOCUS9111</name>
</gene>
<dbReference type="InterPro" id="IPR039761">
    <property type="entry name" value="Bms1/Tsr1"/>
</dbReference>
<dbReference type="InterPro" id="IPR012948">
    <property type="entry name" value="AARP2CN"/>
</dbReference>
<dbReference type="GO" id="GO:0003924">
    <property type="term" value="F:GTPase activity"/>
    <property type="evidence" value="ECO:0007669"/>
    <property type="project" value="TreeGrafter"/>
</dbReference>
<dbReference type="PROSITE" id="PS51714">
    <property type="entry name" value="G_BMS1"/>
    <property type="match status" value="1"/>
</dbReference>
<feature type="compositionally biased region" description="Basic residues" evidence="1">
    <location>
        <begin position="12"/>
        <end position="33"/>
    </location>
</feature>
<dbReference type="GO" id="GO:0000479">
    <property type="term" value="P:endonucleolytic cleavage of tricistronic rRNA transcript (SSU-rRNA, 5.8S rRNA, LSU-rRNA)"/>
    <property type="evidence" value="ECO:0007669"/>
    <property type="project" value="TreeGrafter"/>
</dbReference>
<dbReference type="OrthoDB" id="119302at2759"/>
<feature type="non-terminal residue" evidence="3">
    <location>
        <position position="1"/>
    </location>
</feature>